<sequence>MTDLQCPATAVLLEDQVLPPPWLKRLPVAASFESPEPGTVDALVEDSADLFRGETFVVRAPLAELTEMLRRRGLAGAIPAILEVDSEGWRRIPLPC</sequence>
<comment type="caution">
    <text evidence="1">The sequence shown here is derived from an EMBL/GenBank/DDBJ whole genome shotgun (WGS) entry which is preliminary data.</text>
</comment>
<evidence type="ECO:0000313" key="1">
    <source>
        <dbReference type="EMBL" id="MBD7994329.1"/>
    </source>
</evidence>
<dbReference type="RefSeq" id="WP_191806677.1">
    <property type="nucleotide sequence ID" value="NZ_JACSQD010000001.1"/>
</dbReference>
<organism evidence="1 2">
    <name type="scientific">Arthrobacter gallicola</name>
    <dbReference type="NCBI Taxonomy" id="2762225"/>
    <lineage>
        <taxon>Bacteria</taxon>
        <taxon>Bacillati</taxon>
        <taxon>Actinomycetota</taxon>
        <taxon>Actinomycetes</taxon>
        <taxon>Micrococcales</taxon>
        <taxon>Micrococcaceae</taxon>
        <taxon>Arthrobacter</taxon>
    </lineage>
</organism>
<evidence type="ECO:0000313" key="2">
    <source>
        <dbReference type="Proteomes" id="UP000609874"/>
    </source>
</evidence>
<name>A0ABR8UP68_9MICC</name>
<accession>A0ABR8UP68</accession>
<dbReference type="EMBL" id="JACSQD010000001">
    <property type="protein sequence ID" value="MBD7994329.1"/>
    <property type="molecule type" value="Genomic_DNA"/>
</dbReference>
<protein>
    <submittedName>
        <fullName evidence="1">Uncharacterized protein</fullName>
    </submittedName>
</protein>
<proteinExistence type="predicted"/>
<gene>
    <name evidence="1" type="ORF">H9639_03335</name>
</gene>
<dbReference type="Proteomes" id="UP000609874">
    <property type="component" value="Unassembled WGS sequence"/>
</dbReference>
<reference evidence="1 2" key="1">
    <citation type="submission" date="2020-08" db="EMBL/GenBank/DDBJ databases">
        <title>A Genomic Blueprint of the Chicken Gut Microbiome.</title>
        <authorList>
            <person name="Gilroy R."/>
            <person name="Ravi A."/>
            <person name="Getino M."/>
            <person name="Pursley I."/>
            <person name="Horton D.L."/>
            <person name="Alikhan N.-F."/>
            <person name="Baker D."/>
            <person name="Gharbi K."/>
            <person name="Hall N."/>
            <person name="Watson M."/>
            <person name="Adriaenssens E.M."/>
            <person name="Foster-Nyarko E."/>
            <person name="Jarju S."/>
            <person name="Secka A."/>
            <person name="Antonio M."/>
            <person name="Oren A."/>
            <person name="Chaudhuri R."/>
            <person name="La Ragione R.M."/>
            <person name="Hildebrand F."/>
            <person name="Pallen M.J."/>
        </authorList>
    </citation>
    <scope>NUCLEOTIDE SEQUENCE [LARGE SCALE GENOMIC DNA]</scope>
    <source>
        <strain evidence="1 2">Sa2CUA1</strain>
    </source>
</reference>
<keyword evidence="2" id="KW-1185">Reference proteome</keyword>